<sequence length="272" mass="31021">NTMSEKRSEIVRPIIYRECLLKHFPTTVKSEYKPADFIIGFASEDYNPNGVGTGNFHPTWDPASFTPENVKKLKETYPHVRVMISIGGDMGSDSPFNPNEKQAWIVAAVNSLREIIHIFDDDNQKNMIDGIDIHYDEIKSSAHDFSYCIGEVIKSLKSDRHLTIKVVSIAPGEYTQVYYYRLYIENQNYIDLVDYLFTDWGCSMEDLVKLYKKLLADYSHAALLPGYLNPSFLGDKTKEAALYLVTHNLAPGFFTYPANDDSHVEEDASKHI</sequence>
<dbReference type="PANTHER" id="PTHR46476:SF13">
    <property type="entry name" value="2, PUTATIVE, EXPRESSED-RELATED"/>
    <property type="match status" value="1"/>
</dbReference>
<dbReference type="Gene3D" id="3.20.20.80">
    <property type="entry name" value="Glycosidases"/>
    <property type="match status" value="1"/>
</dbReference>
<comment type="caution">
    <text evidence="2">The sequence shown here is derived from an EMBL/GenBank/DDBJ whole genome shotgun (WGS) entry which is preliminary data.</text>
</comment>
<accession>A0A9D4XJW3</accession>
<evidence type="ECO:0000313" key="3">
    <source>
        <dbReference type="Proteomes" id="UP001058974"/>
    </source>
</evidence>
<dbReference type="GO" id="GO:0005975">
    <property type="term" value="P:carbohydrate metabolic process"/>
    <property type="evidence" value="ECO:0007669"/>
    <property type="project" value="InterPro"/>
</dbReference>
<evidence type="ECO:0000259" key="1">
    <source>
        <dbReference type="PROSITE" id="PS51910"/>
    </source>
</evidence>
<feature type="non-terminal residue" evidence="2">
    <location>
        <position position="1"/>
    </location>
</feature>
<proteinExistence type="predicted"/>
<evidence type="ECO:0000313" key="2">
    <source>
        <dbReference type="EMBL" id="KAI5422471.1"/>
    </source>
</evidence>
<organism evidence="2 3">
    <name type="scientific">Pisum sativum</name>
    <name type="common">Garden pea</name>
    <name type="synonym">Lathyrus oleraceus</name>
    <dbReference type="NCBI Taxonomy" id="3888"/>
    <lineage>
        <taxon>Eukaryota</taxon>
        <taxon>Viridiplantae</taxon>
        <taxon>Streptophyta</taxon>
        <taxon>Embryophyta</taxon>
        <taxon>Tracheophyta</taxon>
        <taxon>Spermatophyta</taxon>
        <taxon>Magnoliopsida</taxon>
        <taxon>eudicotyledons</taxon>
        <taxon>Gunneridae</taxon>
        <taxon>Pentapetalae</taxon>
        <taxon>rosids</taxon>
        <taxon>fabids</taxon>
        <taxon>Fabales</taxon>
        <taxon>Fabaceae</taxon>
        <taxon>Papilionoideae</taxon>
        <taxon>50 kb inversion clade</taxon>
        <taxon>NPAAA clade</taxon>
        <taxon>Hologalegina</taxon>
        <taxon>IRL clade</taxon>
        <taxon>Fabeae</taxon>
        <taxon>Lathyrus</taxon>
    </lineage>
</organism>
<dbReference type="InterPro" id="IPR000677">
    <property type="entry name" value="Chitinase-like"/>
</dbReference>
<name>A0A9D4XJW3_PEA</name>
<reference evidence="2 3" key="1">
    <citation type="journal article" date="2022" name="Nat. Genet.">
        <title>Improved pea reference genome and pan-genome highlight genomic features and evolutionary characteristics.</title>
        <authorList>
            <person name="Yang T."/>
            <person name="Liu R."/>
            <person name="Luo Y."/>
            <person name="Hu S."/>
            <person name="Wang D."/>
            <person name="Wang C."/>
            <person name="Pandey M.K."/>
            <person name="Ge S."/>
            <person name="Xu Q."/>
            <person name="Li N."/>
            <person name="Li G."/>
            <person name="Huang Y."/>
            <person name="Saxena R.K."/>
            <person name="Ji Y."/>
            <person name="Li M."/>
            <person name="Yan X."/>
            <person name="He Y."/>
            <person name="Liu Y."/>
            <person name="Wang X."/>
            <person name="Xiang C."/>
            <person name="Varshney R.K."/>
            <person name="Ding H."/>
            <person name="Gao S."/>
            <person name="Zong X."/>
        </authorList>
    </citation>
    <scope>NUCLEOTIDE SEQUENCE [LARGE SCALE GENOMIC DNA]</scope>
    <source>
        <strain evidence="2 3">cv. Zhongwan 6</strain>
    </source>
</reference>
<dbReference type="AlphaFoldDB" id="A0A9D4XJW3"/>
<dbReference type="SUPFAM" id="SSF51445">
    <property type="entry name" value="(Trans)glycosidases"/>
    <property type="match status" value="1"/>
</dbReference>
<feature type="domain" description="GH18" evidence="1">
    <location>
        <begin position="10"/>
        <end position="272"/>
    </location>
</feature>
<dbReference type="InterPro" id="IPR017853">
    <property type="entry name" value="GH"/>
</dbReference>
<dbReference type="PRINTS" id="PR00551">
    <property type="entry name" value="2SGLOBULIN"/>
</dbReference>
<dbReference type="Gramene" id="Psat04G0578500-T1">
    <property type="protein sequence ID" value="KAI5422471.1"/>
    <property type="gene ID" value="KIW84_045785"/>
</dbReference>
<dbReference type="Proteomes" id="UP001058974">
    <property type="component" value="Chromosome 4"/>
</dbReference>
<dbReference type="PROSITE" id="PS51910">
    <property type="entry name" value="GH18_2"/>
    <property type="match status" value="1"/>
</dbReference>
<gene>
    <name evidence="2" type="ORF">KIW84_045785</name>
</gene>
<dbReference type="EMBL" id="JAMSHJ010000004">
    <property type="protein sequence ID" value="KAI5422471.1"/>
    <property type="molecule type" value="Genomic_DNA"/>
</dbReference>
<dbReference type="PANTHER" id="PTHR46476">
    <property type="entry name" value="CHITINASE 2-LIKE"/>
    <property type="match status" value="1"/>
</dbReference>
<dbReference type="Pfam" id="PF00704">
    <property type="entry name" value="Glyco_hydro_18"/>
    <property type="match status" value="1"/>
</dbReference>
<dbReference type="InterPro" id="IPR001223">
    <property type="entry name" value="Glyco_hydro18_cat"/>
</dbReference>
<keyword evidence="3" id="KW-1185">Reference proteome</keyword>
<protein>
    <recommendedName>
        <fullName evidence="1">GH18 domain-containing protein</fullName>
    </recommendedName>
</protein>